<dbReference type="InterPro" id="IPR036236">
    <property type="entry name" value="Znf_C2H2_sf"/>
</dbReference>
<keyword evidence="1" id="KW-0479">Metal-binding</keyword>
<name>A0A8C3T9Y3_CHESE</name>
<dbReference type="Gene3D" id="3.30.160.60">
    <property type="entry name" value="Classic Zinc Finger"/>
    <property type="match status" value="4"/>
</dbReference>
<feature type="domain" description="C2H2-type" evidence="8">
    <location>
        <begin position="85"/>
        <end position="119"/>
    </location>
</feature>
<dbReference type="InterPro" id="IPR013087">
    <property type="entry name" value="Znf_C2H2_type"/>
</dbReference>
<evidence type="ECO:0000256" key="5">
    <source>
        <dbReference type="ARBA" id="ARBA00023242"/>
    </source>
</evidence>
<keyword evidence="3 6" id="KW-0863">Zinc-finger</keyword>
<keyword evidence="10" id="KW-1185">Reference proteome</keyword>
<evidence type="ECO:0000256" key="1">
    <source>
        <dbReference type="ARBA" id="ARBA00022723"/>
    </source>
</evidence>
<dbReference type="GO" id="GO:0000981">
    <property type="term" value="F:DNA-binding transcription factor activity, RNA polymerase II-specific"/>
    <property type="evidence" value="ECO:0007669"/>
    <property type="project" value="TreeGrafter"/>
</dbReference>
<accession>A0A8C3T9Y3</accession>
<dbReference type="SUPFAM" id="SSF57667">
    <property type="entry name" value="beta-beta-alpha zinc fingers"/>
    <property type="match status" value="2"/>
</dbReference>
<protein>
    <recommendedName>
        <fullName evidence="8">C2H2-type domain-containing protein</fullName>
    </recommendedName>
</protein>
<dbReference type="SMART" id="SM00355">
    <property type="entry name" value="ZnF_C2H2"/>
    <property type="match status" value="2"/>
</dbReference>
<evidence type="ECO:0000256" key="7">
    <source>
        <dbReference type="SAM" id="MobiDB-lite"/>
    </source>
</evidence>
<keyword evidence="2" id="KW-0677">Repeat</keyword>
<evidence type="ECO:0000256" key="6">
    <source>
        <dbReference type="PROSITE-ProRule" id="PRU00042"/>
    </source>
</evidence>
<organism evidence="9 10">
    <name type="scientific">Chelydra serpentina</name>
    <name type="common">Snapping turtle</name>
    <name type="synonym">Testudo serpentina</name>
    <dbReference type="NCBI Taxonomy" id="8475"/>
    <lineage>
        <taxon>Eukaryota</taxon>
        <taxon>Metazoa</taxon>
        <taxon>Chordata</taxon>
        <taxon>Craniata</taxon>
        <taxon>Vertebrata</taxon>
        <taxon>Euteleostomi</taxon>
        <taxon>Archelosauria</taxon>
        <taxon>Testudinata</taxon>
        <taxon>Testudines</taxon>
        <taxon>Cryptodira</taxon>
        <taxon>Durocryptodira</taxon>
        <taxon>Americhelydia</taxon>
        <taxon>Chelydroidea</taxon>
        <taxon>Chelydridae</taxon>
        <taxon>Chelydra</taxon>
    </lineage>
</organism>
<feature type="domain" description="C2H2-type" evidence="8">
    <location>
        <begin position="18"/>
        <end position="45"/>
    </location>
</feature>
<dbReference type="Proteomes" id="UP000694403">
    <property type="component" value="Unplaced"/>
</dbReference>
<dbReference type="PROSITE" id="PS00028">
    <property type="entry name" value="ZINC_FINGER_C2H2_1"/>
    <property type="match status" value="2"/>
</dbReference>
<dbReference type="PROSITE" id="PS50157">
    <property type="entry name" value="ZINC_FINGER_C2H2_2"/>
    <property type="match status" value="4"/>
</dbReference>
<evidence type="ECO:0000256" key="4">
    <source>
        <dbReference type="ARBA" id="ARBA00022833"/>
    </source>
</evidence>
<feature type="region of interest" description="Disordered" evidence="7">
    <location>
        <begin position="106"/>
        <end position="128"/>
    </location>
</feature>
<dbReference type="AlphaFoldDB" id="A0A8C3T9Y3"/>
<dbReference type="GO" id="GO:0008270">
    <property type="term" value="F:zinc ion binding"/>
    <property type="evidence" value="ECO:0007669"/>
    <property type="project" value="UniProtKB-KW"/>
</dbReference>
<dbReference type="Pfam" id="PF00096">
    <property type="entry name" value="zf-C2H2"/>
    <property type="match status" value="3"/>
</dbReference>
<dbReference type="Ensembl" id="ENSCSRT00000026437.1">
    <property type="protein sequence ID" value="ENSCSRP00000025365.1"/>
    <property type="gene ID" value="ENSCSRG00000018971.1"/>
</dbReference>
<evidence type="ECO:0000256" key="2">
    <source>
        <dbReference type="ARBA" id="ARBA00022737"/>
    </source>
</evidence>
<dbReference type="PANTHER" id="PTHR23235">
    <property type="entry name" value="KRUEPPEL-LIKE TRANSCRIPTION FACTOR"/>
    <property type="match status" value="1"/>
</dbReference>
<reference evidence="9" key="1">
    <citation type="submission" date="2025-08" db="UniProtKB">
        <authorList>
            <consortium name="Ensembl"/>
        </authorList>
    </citation>
    <scope>IDENTIFICATION</scope>
</reference>
<dbReference type="GO" id="GO:0000978">
    <property type="term" value="F:RNA polymerase II cis-regulatory region sequence-specific DNA binding"/>
    <property type="evidence" value="ECO:0007669"/>
    <property type="project" value="TreeGrafter"/>
</dbReference>
<keyword evidence="4" id="KW-0862">Zinc</keyword>
<evidence type="ECO:0000313" key="10">
    <source>
        <dbReference type="Proteomes" id="UP000694403"/>
    </source>
</evidence>
<evidence type="ECO:0000313" key="9">
    <source>
        <dbReference type="Ensembl" id="ENSCSRP00000025365.1"/>
    </source>
</evidence>
<dbReference type="PANTHER" id="PTHR23235:SF142">
    <property type="entry name" value="ZINC FINGER PROTEIN 384"/>
    <property type="match status" value="1"/>
</dbReference>
<sequence>MKSDFKVHQRIHTGERPYKCSYCSKGFYQASMVRRHERTHTGEKPYRCSMHMGLKPFHCSICNKSFSQSSSFTFHRATHTNDRPFVCSECGKAFIRSTALLKGGGIDSPPIPPHLSQAPSHPLLNLSE</sequence>
<keyword evidence="5" id="KW-0539">Nucleus</keyword>
<feature type="domain" description="C2H2-type" evidence="8">
    <location>
        <begin position="57"/>
        <end position="84"/>
    </location>
</feature>
<evidence type="ECO:0000259" key="8">
    <source>
        <dbReference type="PROSITE" id="PS50157"/>
    </source>
</evidence>
<feature type="domain" description="C2H2-type" evidence="8">
    <location>
        <begin position="1"/>
        <end position="17"/>
    </location>
</feature>
<evidence type="ECO:0000256" key="3">
    <source>
        <dbReference type="ARBA" id="ARBA00022771"/>
    </source>
</evidence>
<proteinExistence type="predicted"/>
<reference evidence="9" key="2">
    <citation type="submission" date="2025-09" db="UniProtKB">
        <authorList>
            <consortium name="Ensembl"/>
        </authorList>
    </citation>
    <scope>IDENTIFICATION</scope>
</reference>